<proteinExistence type="predicted"/>
<dbReference type="Proteomes" id="UP000076738">
    <property type="component" value="Unassembled WGS sequence"/>
</dbReference>
<evidence type="ECO:0000313" key="1">
    <source>
        <dbReference type="EMBL" id="KZO97140.1"/>
    </source>
</evidence>
<organism evidence="1 2">
    <name type="scientific">Calocera viscosa (strain TUFC12733)</name>
    <dbReference type="NCBI Taxonomy" id="1330018"/>
    <lineage>
        <taxon>Eukaryota</taxon>
        <taxon>Fungi</taxon>
        <taxon>Dikarya</taxon>
        <taxon>Basidiomycota</taxon>
        <taxon>Agaricomycotina</taxon>
        <taxon>Dacrymycetes</taxon>
        <taxon>Dacrymycetales</taxon>
        <taxon>Dacrymycetaceae</taxon>
        <taxon>Calocera</taxon>
    </lineage>
</organism>
<dbReference type="AlphaFoldDB" id="A0A167MX69"/>
<sequence length="252" mass="27645">MLCNTPLVLSIWLPEIEGTQGLLLDSCTVTPQQAHAVSQKWHRLARQTGRSTGLLELNAYLRRSNVSKARFQRIRGVLEYHRSTTSGSVTVTRPWMFATFVILLSEALSSGLSVTSLGCCLAVTLHTTSGNKEVPSCRHYKYTLLASRGKSYKAPSNFPNSARNDQKAEGVPLWQSPHLLTRSFCNSPTNQECAIGSLCPSSGTFSDPRGNACDLASRANRGVMKAYPHEWRGRAISTYPASRASSRRGRTG</sequence>
<accession>A0A167MX69</accession>
<dbReference type="EMBL" id="KV417281">
    <property type="protein sequence ID" value="KZO97140.1"/>
    <property type="molecule type" value="Genomic_DNA"/>
</dbReference>
<protein>
    <submittedName>
        <fullName evidence="1">Uncharacterized protein</fullName>
    </submittedName>
</protein>
<reference evidence="1 2" key="1">
    <citation type="journal article" date="2016" name="Mol. Biol. Evol.">
        <title>Comparative Genomics of Early-Diverging Mushroom-Forming Fungi Provides Insights into the Origins of Lignocellulose Decay Capabilities.</title>
        <authorList>
            <person name="Nagy L.G."/>
            <person name="Riley R."/>
            <person name="Tritt A."/>
            <person name="Adam C."/>
            <person name="Daum C."/>
            <person name="Floudas D."/>
            <person name="Sun H."/>
            <person name="Yadav J.S."/>
            <person name="Pangilinan J."/>
            <person name="Larsson K.H."/>
            <person name="Matsuura K."/>
            <person name="Barry K."/>
            <person name="Labutti K."/>
            <person name="Kuo R."/>
            <person name="Ohm R.A."/>
            <person name="Bhattacharya S.S."/>
            <person name="Shirouzu T."/>
            <person name="Yoshinaga Y."/>
            <person name="Martin F.M."/>
            <person name="Grigoriev I.V."/>
            <person name="Hibbett D.S."/>
        </authorList>
    </citation>
    <scope>NUCLEOTIDE SEQUENCE [LARGE SCALE GENOMIC DNA]</scope>
    <source>
        <strain evidence="1 2">TUFC12733</strain>
    </source>
</reference>
<evidence type="ECO:0000313" key="2">
    <source>
        <dbReference type="Proteomes" id="UP000076738"/>
    </source>
</evidence>
<keyword evidence="2" id="KW-1185">Reference proteome</keyword>
<gene>
    <name evidence="1" type="ORF">CALVIDRAFT_94161</name>
</gene>
<name>A0A167MX69_CALVF</name>